<sequence length="130" mass="14482">MATTIPADYAHLLTNPNYGALGTIRPDGTVQVNPMWFEFDGTALRFTHTTKRAKYRNLQQNPAMSLMVIDPANPFRYLEVRGTLTEAVPDPTGAFYVTLGKRYGNPDQQPPADSADRVILVMSVEHTTQQ</sequence>
<dbReference type="GO" id="GO:0070967">
    <property type="term" value="F:coenzyme F420 binding"/>
    <property type="evidence" value="ECO:0007669"/>
    <property type="project" value="TreeGrafter"/>
</dbReference>
<keyword evidence="4" id="KW-1185">Reference proteome</keyword>
<dbReference type="PANTHER" id="PTHR35176">
    <property type="entry name" value="HEME OXYGENASE HI_0854-RELATED"/>
    <property type="match status" value="1"/>
</dbReference>
<dbReference type="GO" id="GO:0005829">
    <property type="term" value="C:cytosol"/>
    <property type="evidence" value="ECO:0007669"/>
    <property type="project" value="TreeGrafter"/>
</dbReference>
<dbReference type="PANTHER" id="PTHR35176:SF6">
    <property type="entry name" value="HEME OXYGENASE HI_0854-RELATED"/>
    <property type="match status" value="1"/>
</dbReference>
<keyword evidence="1" id="KW-0560">Oxidoreductase</keyword>
<organism evidence="3 4">
    <name type="scientific">Subtercola lobariae</name>
    <dbReference type="NCBI Taxonomy" id="1588641"/>
    <lineage>
        <taxon>Bacteria</taxon>
        <taxon>Bacillati</taxon>
        <taxon>Actinomycetota</taxon>
        <taxon>Actinomycetes</taxon>
        <taxon>Micrococcales</taxon>
        <taxon>Microbacteriaceae</taxon>
        <taxon>Subtercola</taxon>
    </lineage>
</organism>
<dbReference type="EMBL" id="BMGP01000004">
    <property type="protein sequence ID" value="GGF30445.1"/>
    <property type="molecule type" value="Genomic_DNA"/>
</dbReference>
<reference evidence="3 4" key="1">
    <citation type="journal article" date="2014" name="Int. J. Syst. Evol. Microbiol.">
        <title>Complete genome sequence of Corynebacterium casei LMG S-19264T (=DSM 44701T), isolated from a smear-ripened cheese.</title>
        <authorList>
            <consortium name="US DOE Joint Genome Institute (JGI-PGF)"/>
            <person name="Walter F."/>
            <person name="Albersmeier A."/>
            <person name="Kalinowski J."/>
            <person name="Ruckert C."/>
        </authorList>
    </citation>
    <scope>NUCLEOTIDE SEQUENCE [LARGE SCALE GENOMIC DNA]</scope>
    <source>
        <strain evidence="3 4">CGMCC 1.12976</strain>
    </source>
</reference>
<dbReference type="AlphaFoldDB" id="A0A917EYC5"/>
<proteinExistence type="predicted"/>
<dbReference type="Proteomes" id="UP000598775">
    <property type="component" value="Unassembled WGS sequence"/>
</dbReference>
<evidence type="ECO:0000313" key="4">
    <source>
        <dbReference type="Proteomes" id="UP000598775"/>
    </source>
</evidence>
<dbReference type="InterPro" id="IPR011576">
    <property type="entry name" value="Pyridox_Oxase_N"/>
</dbReference>
<dbReference type="RefSeq" id="WP_188678678.1">
    <property type="nucleotide sequence ID" value="NZ_BMGP01000004.1"/>
</dbReference>
<dbReference type="Gene3D" id="2.30.110.10">
    <property type="entry name" value="Electron Transport, Fmn-binding Protein, Chain A"/>
    <property type="match status" value="1"/>
</dbReference>
<evidence type="ECO:0000256" key="1">
    <source>
        <dbReference type="ARBA" id="ARBA00023002"/>
    </source>
</evidence>
<feature type="domain" description="Pyridoxamine 5'-phosphate oxidase N-terminal" evidence="2">
    <location>
        <begin position="8"/>
        <end position="128"/>
    </location>
</feature>
<evidence type="ECO:0000313" key="3">
    <source>
        <dbReference type="EMBL" id="GGF30445.1"/>
    </source>
</evidence>
<dbReference type="GO" id="GO:0016627">
    <property type="term" value="F:oxidoreductase activity, acting on the CH-CH group of donors"/>
    <property type="evidence" value="ECO:0007669"/>
    <property type="project" value="TreeGrafter"/>
</dbReference>
<dbReference type="NCBIfam" id="TIGR03618">
    <property type="entry name" value="Rv1155_F420"/>
    <property type="match status" value="1"/>
</dbReference>
<dbReference type="InterPro" id="IPR052019">
    <property type="entry name" value="F420H2_bilvrd_red/Heme_oxyg"/>
</dbReference>
<evidence type="ECO:0000259" key="2">
    <source>
        <dbReference type="Pfam" id="PF01243"/>
    </source>
</evidence>
<dbReference type="InterPro" id="IPR019920">
    <property type="entry name" value="F420-binding_dom_put"/>
</dbReference>
<comment type="caution">
    <text evidence="3">The sequence shown here is derived from an EMBL/GenBank/DDBJ whole genome shotgun (WGS) entry which is preliminary data.</text>
</comment>
<gene>
    <name evidence="3" type="ORF">GCM10011399_24580</name>
</gene>
<dbReference type="Pfam" id="PF01243">
    <property type="entry name" value="PNPOx_N"/>
    <property type="match status" value="1"/>
</dbReference>
<accession>A0A917EYC5</accession>
<name>A0A917EYC5_9MICO</name>
<dbReference type="SUPFAM" id="SSF50475">
    <property type="entry name" value="FMN-binding split barrel"/>
    <property type="match status" value="1"/>
</dbReference>
<dbReference type="InterPro" id="IPR012349">
    <property type="entry name" value="Split_barrel_FMN-bd"/>
</dbReference>
<protein>
    <submittedName>
        <fullName evidence="3">PPOX class F420-dependent enzyme</fullName>
    </submittedName>
</protein>